<accession>A0ABR7G354</accession>
<dbReference type="InterPro" id="IPR036388">
    <property type="entry name" value="WH-like_DNA-bd_sf"/>
</dbReference>
<reference evidence="5 6" key="1">
    <citation type="submission" date="2020-08" db="EMBL/GenBank/DDBJ databases">
        <title>Genome public.</title>
        <authorList>
            <person name="Liu C."/>
            <person name="Sun Q."/>
        </authorList>
    </citation>
    <scope>NUCLEOTIDE SEQUENCE [LARGE SCALE GENOMIC DNA]</scope>
    <source>
        <strain evidence="5 6">NSJ-43</strain>
    </source>
</reference>
<dbReference type="Pfam" id="PF00392">
    <property type="entry name" value="GntR"/>
    <property type="match status" value="1"/>
</dbReference>
<evidence type="ECO:0000313" key="6">
    <source>
        <dbReference type="Proteomes" id="UP000628463"/>
    </source>
</evidence>
<feature type="domain" description="HTH gntR-type" evidence="4">
    <location>
        <begin position="9"/>
        <end position="77"/>
    </location>
</feature>
<comment type="caution">
    <text evidence="5">The sequence shown here is derived from an EMBL/GenBank/DDBJ whole genome shotgun (WGS) entry which is preliminary data.</text>
</comment>
<evidence type="ECO:0000256" key="3">
    <source>
        <dbReference type="ARBA" id="ARBA00023163"/>
    </source>
</evidence>
<dbReference type="RefSeq" id="WP_186837462.1">
    <property type="nucleotide sequence ID" value="NZ_JACOPD010000012.1"/>
</dbReference>
<dbReference type="Proteomes" id="UP000628463">
    <property type="component" value="Unassembled WGS sequence"/>
</dbReference>
<dbReference type="SMART" id="SM00345">
    <property type="entry name" value="HTH_GNTR"/>
    <property type="match status" value="1"/>
</dbReference>
<evidence type="ECO:0000313" key="5">
    <source>
        <dbReference type="EMBL" id="MBC5681868.1"/>
    </source>
</evidence>
<keyword evidence="1" id="KW-0805">Transcription regulation</keyword>
<organism evidence="5 6">
    <name type="scientific">Lachnospira hominis</name>
    <name type="common">ex Liu et al. 2021</name>
    <dbReference type="NCBI Taxonomy" id="2763051"/>
    <lineage>
        <taxon>Bacteria</taxon>
        <taxon>Bacillati</taxon>
        <taxon>Bacillota</taxon>
        <taxon>Clostridia</taxon>
        <taxon>Lachnospirales</taxon>
        <taxon>Lachnospiraceae</taxon>
        <taxon>Lachnospira</taxon>
    </lineage>
</organism>
<dbReference type="PRINTS" id="PR00035">
    <property type="entry name" value="HTHGNTR"/>
</dbReference>
<dbReference type="PROSITE" id="PS50949">
    <property type="entry name" value="HTH_GNTR"/>
    <property type="match status" value="1"/>
</dbReference>
<dbReference type="EMBL" id="JACOPD010000012">
    <property type="protein sequence ID" value="MBC5681868.1"/>
    <property type="molecule type" value="Genomic_DNA"/>
</dbReference>
<protein>
    <submittedName>
        <fullName evidence="5">GntR family transcriptional regulator</fullName>
    </submittedName>
</protein>
<dbReference type="SUPFAM" id="SSF46785">
    <property type="entry name" value="Winged helix' DNA-binding domain"/>
    <property type="match status" value="1"/>
</dbReference>
<dbReference type="InterPro" id="IPR000524">
    <property type="entry name" value="Tscrpt_reg_HTH_GntR"/>
</dbReference>
<keyword evidence="2" id="KW-0238">DNA-binding</keyword>
<dbReference type="InterPro" id="IPR036390">
    <property type="entry name" value="WH_DNA-bd_sf"/>
</dbReference>
<gene>
    <name evidence="5" type="ORF">H8S01_13015</name>
</gene>
<dbReference type="Gene3D" id="1.10.10.10">
    <property type="entry name" value="Winged helix-like DNA-binding domain superfamily/Winged helix DNA-binding domain"/>
    <property type="match status" value="1"/>
</dbReference>
<dbReference type="CDD" id="cd07377">
    <property type="entry name" value="WHTH_GntR"/>
    <property type="match status" value="1"/>
</dbReference>
<evidence type="ECO:0000256" key="2">
    <source>
        <dbReference type="ARBA" id="ARBA00023125"/>
    </source>
</evidence>
<evidence type="ECO:0000259" key="4">
    <source>
        <dbReference type="PROSITE" id="PS50949"/>
    </source>
</evidence>
<dbReference type="PANTHER" id="PTHR38445:SF6">
    <property type="entry name" value="GNTR-FAMILY TRANSCRIPTIONAL REGULATOR"/>
    <property type="match status" value="1"/>
</dbReference>
<name>A0ABR7G354_9FIRM</name>
<sequence length="122" mass="13856">MEWNFDENTPIYLQIIEQIKKCIATGELQADEKLPAVRELAVTAGVNPNTMQKALSQLENEGYLYSIRTSGRYVSKQADKSQQLQKELTKQYADAFIENMKSLGYEKDEVVKILADYISGSK</sequence>
<keyword evidence="3" id="KW-0804">Transcription</keyword>
<proteinExistence type="predicted"/>
<evidence type="ECO:0000256" key="1">
    <source>
        <dbReference type="ARBA" id="ARBA00023015"/>
    </source>
</evidence>
<keyword evidence="6" id="KW-1185">Reference proteome</keyword>
<dbReference type="PANTHER" id="PTHR38445">
    <property type="entry name" value="HTH-TYPE TRANSCRIPTIONAL REPRESSOR YTRA"/>
    <property type="match status" value="1"/>
</dbReference>